<feature type="compositionally biased region" description="Low complexity" evidence="2">
    <location>
        <begin position="53"/>
        <end position="63"/>
    </location>
</feature>
<feature type="coiled-coil region" evidence="1">
    <location>
        <begin position="318"/>
        <end position="345"/>
    </location>
</feature>
<accession>A0A699JK13</accession>
<name>A0A699JK13_TANCI</name>
<evidence type="ECO:0000256" key="1">
    <source>
        <dbReference type="SAM" id="Coils"/>
    </source>
</evidence>
<sequence>MIVAQEVADEVHDEGVPVVGVVVEGVVSTADDVVPTAVKEPSIPSSTPPTTLPQPSQDQPLTSHVHITLPHSPQAQPQSPQHQPRPSQDAGLPMDLLQNIMDTCTTLTRRVEHLEKDKIAQALKITKLKSRGRMIADMDADVDVSLEDAKEVIVEKSDAQIDQITAASATLTAATPQLTIDAASILTAPSVARRKNGVVIRDPQEIAPISSTIIHSEAKSKDKGKGILVEEPKPLKKQAQIEQDEAYARELEDRLNKNIEWDEVIDHVQRMQKEDNVVKRYQALKRNPQIKAQARKNMMIYLRNVTKEQMDEEDSRALKRLNKSQEDKAAKNQKLDEEVKELKRHLQIVPNDVDDVYTEATPLSCKVIFVDYEIYNEHNKPYFKIERADGSHQLYLSFLKEKSEVSLELLRFIRQQHQEGEYAKCLMLLVKDLVLPSQVDVVD</sequence>
<reference evidence="3" key="1">
    <citation type="journal article" date="2019" name="Sci. Rep.">
        <title>Draft genome of Tanacetum cinerariifolium, the natural source of mosquito coil.</title>
        <authorList>
            <person name="Yamashiro T."/>
            <person name="Shiraishi A."/>
            <person name="Satake H."/>
            <person name="Nakayama K."/>
        </authorList>
    </citation>
    <scope>NUCLEOTIDE SEQUENCE</scope>
</reference>
<evidence type="ECO:0000256" key="2">
    <source>
        <dbReference type="SAM" id="MobiDB-lite"/>
    </source>
</evidence>
<keyword evidence="1" id="KW-0175">Coiled coil</keyword>
<feature type="region of interest" description="Disordered" evidence="2">
    <location>
        <begin position="37"/>
        <end position="92"/>
    </location>
</feature>
<dbReference type="AlphaFoldDB" id="A0A699JK13"/>
<evidence type="ECO:0000313" key="3">
    <source>
        <dbReference type="EMBL" id="GFA41725.1"/>
    </source>
</evidence>
<feature type="compositionally biased region" description="Low complexity" evidence="2">
    <location>
        <begin position="70"/>
        <end position="88"/>
    </location>
</feature>
<protein>
    <submittedName>
        <fullName evidence="3">Uncharacterized protein</fullName>
    </submittedName>
</protein>
<organism evidence="3">
    <name type="scientific">Tanacetum cinerariifolium</name>
    <name type="common">Dalmatian daisy</name>
    <name type="synonym">Chrysanthemum cinerariifolium</name>
    <dbReference type="NCBI Taxonomy" id="118510"/>
    <lineage>
        <taxon>Eukaryota</taxon>
        <taxon>Viridiplantae</taxon>
        <taxon>Streptophyta</taxon>
        <taxon>Embryophyta</taxon>
        <taxon>Tracheophyta</taxon>
        <taxon>Spermatophyta</taxon>
        <taxon>Magnoliopsida</taxon>
        <taxon>eudicotyledons</taxon>
        <taxon>Gunneridae</taxon>
        <taxon>Pentapetalae</taxon>
        <taxon>asterids</taxon>
        <taxon>campanulids</taxon>
        <taxon>Asterales</taxon>
        <taxon>Asteraceae</taxon>
        <taxon>Asteroideae</taxon>
        <taxon>Anthemideae</taxon>
        <taxon>Anthemidinae</taxon>
        <taxon>Tanacetum</taxon>
    </lineage>
</organism>
<comment type="caution">
    <text evidence="3">The sequence shown here is derived from an EMBL/GenBank/DDBJ whole genome shotgun (WGS) entry which is preliminary data.</text>
</comment>
<proteinExistence type="predicted"/>
<dbReference type="EMBL" id="BKCJ010420333">
    <property type="protein sequence ID" value="GFA41725.1"/>
    <property type="molecule type" value="Genomic_DNA"/>
</dbReference>
<gene>
    <name evidence="3" type="ORF">Tci_613697</name>
</gene>